<dbReference type="OMA" id="PPYNYHA"/>
<evidence type="ECO:0000256" key="1">
    <source>
        <dbReference type="SAM" id="MobiDB-lite"/>
    </source>
</evidence>
<dbReference type="AlphaFoldDB" id="A0A336M2H5"/>
<sequence length="498" mass="58421">MILILFPQVTLMLSVYGAIDCKKIDEKIEKTSPIKKANSSKPTKSPKSILDQFRNLSADDKEFLKELDKQFALHGDKIKFKVERENITKNASNKKRTIDGELGYSYNQDQYEHGYYFSSPKTQYNRQGLRYTNSQKEIATDIEIQPSQSYEVKPVEPNYQTAPRSQYIQQSHGYVEDNLPVIVLKIPGPTKYAAHLQALLQQYLELRAAQYIRAFEEQEAHQGYNYNYNSYPQQQNHQQHYVQPVQQQLYYPMVQVAPNLYTPVPIHQHSQYYTQPQPYTPVYYNHPSSAPYHNSQPTPQYHNHQQVQPQQQHVEYEPKYVEAPVESPQTPKEYYAPDITYANYDEGYQQEEQEPQQAVHESHLVHEQHTEDQYEDTSVVPLKTSENYPSDKHTQVIFKEDKIPYNPHYGNYLRKEDQVQVTAAPEFVEITQRPRTTPHNYHAHPDTAASEQHYETSKRQTAPYTEEMFKKYNKLIQRMKKRGSKLQQKAAATEEKSE</sequence>
<name>A0A336M2H5_CULSO</name>
<evidence type="ECO:0000313" key="3">
    <source>
        <dbReference type="EMBL" id="SSX23591.1"/>
    </source>
</evidence>
<feature type="signal peptide" evidence="2">
    <location>
        <begin position="1"/>
        <end position="21"/>
    </location>
</feature>
<feature type="region of interest" description="Disordered" evidence="1">
    <location>
        <begin position="286"/>
        <end position="307"/>
    </location>
</feature>
<dbReference type="EMBL" id="UFQT01000367">
    <property type="protein sequence ID" value="SSX23591.1"/>
    <property type="molecule type" value="Genomic_DNA"/>
</dbReference>
<evidence type="ECO:0000256" key="2">
    <source>
        <dbReference type="SAM" id="SignalP"/>
    </source>
</evidence>
<protein>
    <submittedName>
        <fullName evidence="3">CSON009293 protein</fullName>
    </submittedName>
</protein>
<proteinExistence type="predicted"/>
<feature type="chain" id="PRO_5016268511" evidence="2">
    <location>
        <begin position="22"/>
        <end position="498"/>
    </location>
</feature>
<reference evidence="3" key="1">
    <citation type="submission" date="2018-07" db="EMBL/GenBank/DDBJ databases">
        <authorList>
            <person name="Quirk P.G."/>
            <person name="Krulwich T.A."/>
        </authorList>
    </citation>
    <scope>NUCLEOTIDE SEQUENCE</scope>
</reference>
<gene>
    <name evidence="3" type="primary">CSON009293</name>
</gene>
<feature type="region of interest" description="Disordered" evidence="1">
    <location>
        <begin position="434"/>
        <end position="462"/>
    </location>
</feature>
<feature type="compositionally biased region" description="Polar residues" evidence="1">
    <location>
        <begin position="286"/>
        <end position="298"/>
    </location>
</feature>
<dbReference type="VEuPathDB" id="VectorBase:CSON009293"/>
<organism evidence="3">
    <name type="scientific">Culicoides sonorensis</name>
    <name type="common">Biting midge</name>
    <dbReference type="NCBI Taxonomy" id="179676"/>
    <lineage>
        <taxon>Eukaryota</taxon>
        <taxon>Metazoa</taxon>
        <taxon>Ecdysozoa</taxon>
        <taxon>Arthropoda</taxon>
        <taxon>Hexapoda</taxon>
        <taxon>Insecta</taxon>
        <taxon>Pterygota</taxon>
        <taxon>Neoptera</taxon>
        <taxon>Endopterygota</taxon>
        <taxon>Diptera</taxon>
        <taxon>Nematocera</taxon>
        <taxon>Chironomoidea</taxon>
        <taxon>Ceratopogonidae</taxon>
        <taxon>Ceratopogoninae</taxon>
        <taxon>Culicoides</taxon>
        <taxon>Monoculicoides</taxon>
    </lineage>
</organism>
<keyword evidence="2" id="KW-0732">Signal</keyword>
<accession>A0A336M2H5</accession>